<evidence type="ECO:0000313" key="7">
    <source>
        <dbReference type="EMBL" id="AFD26680.1"/>
    </source>
</evidence>
<dbReference type="InterPro" id="IPR002797">
    <property type="entry name" value="Polysacc_synth"/>
</dbReference>
<dbReference type="PATRIC" id="fig|745776.4.peg.2829"/>
<feature type="transmembrane region" description="Helical" evidence="6">
    <location>
        <begin position="215"/>
        <end position="235"/>
    </location>
</feature>
<evidence type="ECO:0000256" key="3">
    <source>
        <dbReference type="ARBA" id="ARBA00022692"/>
    </source>
</evidence>
<dbReference type="GO" id="GO:0005886">
    <property type="term" value="C:plasma membrane"/>
    <property type="evidence" value="ECO:0007669"/>
    <property type="project" value="UniProtKB-SubCell"/>
</dbReference>
<dbReference type="KEGG" id="dgo:DGo_CA2753"/>
<dbReference type="eggNOG" id="COG2244">
    <property type="taxonomic scope" value="Bacteria"/>
</dbReference>
<feature type="transmembrane region" description="Helical" evidence="6">
    <location>
        <begin position="176"/>
        <end position="194"/>
    </location>
</feature>
<dbReference type="InterPro" id="IPR050833">
    <property type="entry name" value="Poly_Biosynth_Transport"/>
</dbReference>
<keyword evidence="2" id="KW-1003">Cell membrane</keyword>
<evidence type="ECO:0000256" key="4">
    <source>
        <dbReference type="ARBA" id="ARBA00022989"/>
    </source>
</evidence>
<keyword evidence="5 6" id="KW-0472">Membrane</keyword>
<dbReference type="PANTHER" id="PTHR30250">
    <property type="entry name" value="PST FAMILY PREDICTED COLANIC ACID TRANSPORTER"/>
    <property type="match status" value="1"/>
</dbReference>
<protein>
    <submittedName>
        <fullName evidence="7">Polysaccharide biosynthesis protein</fullName>
    </submittedName>
</protein>
<dbReference type="Proteomes" id="UP000007575">
    <property type="component" value="Chromosome"/>
</dbReference>
<evidence type="ECO:0000313" key="8">
    <source>
        <dbReference type="Proteomes" id="UP000007575"/>
    </source>
</evidence>
<evidence type="ECO:0000256" key="1">
    <source>
        <dbReference type="ARBA" id="ARBA00004651"/>
    </source>
</evidence>
<feature type="transmembrane region" description="Helical" evidence="6">
    <location>
        <begin position="292"/>
        <end position="313"/>
    </location>
</feature>
<reference evidence="7 8" key="1">
    <citation type="journal article" date="2012" name="PLoS ONE">
        <title>Genome sequence and transcriptome analysis of the radioresistant bacterium Deinococcus gobiensis: insights into the extreme environmental adaptations.</title>
        <authorList>
            <person name="Yuan M."/>
            <person name="Chen M."/>
            <person name="Zhang W."/>
            <person name="Lu W."/>
            <person name="Wang J."/>
            <person name="Yang M."/>
            <person name="Zhao P."/>
            <person name="Tang R."/>
            <person name="Li X."/>
            <person name="Hao Y."/>
            <person name="Zhou Z."/>
            <person name="Zhan Y."/>
            <person name="Yu H."/>
            <person name="Teng C."/>
            <person name="Yan Y."/>
            <person name="Ping S."/>
            <person name="Wang Y."/>
            <person name="Lin M."/>
        </authorList>
    </citation>
    <scope>NUCLEOTIDE SEQUENCE [LARGE SCALE GENOMIC DNA]</scope>
    <source>
        <strain evidence="7 8">I-0</strain>
    </source>
</reference>
<evidence type="ECO:0000256" key="2">
    <source>
        <dbReference type="ARBA" id="ARBA00022475"/>
    </source>
</evidence>
<dbReference type="RefSeq" id="WP_014686160.1">
    <property type="nucleotide sequence ID" value="NC_017790.1"/>
</dbReference>
<sequence length="435" mass="44488">MAGNAAAPAPALRTDVVWTLAGNLVFAATQWAMLVVLARLGSPADVGRYTLGLAVTTPVFLLLSLQLRGAQATEPPDSPYRFGHYFTLRTLLAGLALALCAGWALLSAGPQAQAGLAAVTGWLALAKLFDGLSDVCYGHLQAGGRLTEVARSLMLRGTLSALGLAAAFALTRDVGWAAAAVAGGYLGGLLLYDLPRTRPGTGRWWWPEWSRLRALAALTWPLGVAVGLIALNASLPRYFLGREAGLEAVGLYSALSYVTVAGSMVVTALGQAATTPLARLAAQGDAPGFRALLGRLLLLGAALGAAGVLGALLLGRPLLELLYGPAYGRDVPLFALLMLGAAPGYVASFAGFGMTALREFGAQVPLFLGTTATLALACALLVPGGGLAGAAWATVIGGAAQLLGSLWIVRRALRRGPPAPAQAAPPSPTVEAARD</sequence>
<evidence type="ECO:0000256" key="5">
    <source>
        <dbReference type="ARBA" id="ARBA00023136"/>
    </source>
</evidence>
<feature type="transmembrane region" description="Helical" evidence="6">
    <location>
        <begin position="255"/>
        <end position="280"/>
    </location>
</feature>
<organism evidence="7 8">
    <name type="scientific">Deinococcus gobiensis (strain DSM 21396 / JCM 16679 / CGMCC 1.7299 / I-0)</name>
    <dbReference type="NCBI Taxonomy" id="745776"/>
    <lineage>
        <taxon>Bacteria</taxon>
        <taxon>Thermotogati</taxon>
        <taxon>Deinococcota</taxon>
        <taxon>Deinococci</taxon>
        <taxon>Deinococcales</taxon>
        <taxon>Deinococcaceae</taxon>
        <taxon>Deinococcus</taxon>
    </lineage>
</organism>
<evidence type="ECO:0000256" key="6">
    <source>
        <dbReference type="SAM" id="Phobius"/>
    </source>
</evidence>
<dbReference type="Pfam" id="PF01943">
    <property type="entry name" value="Polysacc_synt"/>
    <property type="match status" value="1"/>
</dbReference>
<dbReference type="OrthoDB" id="3246647at2"/>
<dbReference type="HOGENOM" id="CLU_032713_2_0_0"/>
<feature type="transmembrane region" description="Helical" evidence="6">
    <location>
        <begin position="153"/>
        <end position="170"/>
    </location>
</feature>
<keyword evidence="3 6" id="KW-0812">Transmembrane</keyword>
<feature type="transmembrane region" description="Helical" evidence="6">
    <location>
        <begin position="16"/>
        <end position="37"/>
    </location>
</feature>
<dbReference type="AlphaFoldDB" id="H8GUJ7"/>
<dbReference type="PANTHER" id="PTHR30250:SF11">
    <property type="entry name" value="O-ANTIGEN TRANSPORTER-RELATED"/>
    <property type="match status" value="1"/>
</dbReference>
<gene>
    <name evidence="7" type="ordered locus">DGo_CA2753</name>
</gene>
<feature type="transmembrane region" description="Helical" evidence="6">
    <location>
        <begin position="389"/>
        <end position="409"/>
    </location>
</feature>
<dbReference type="STRING" id="745776.DGo_CA2753"/>
<feature type="transmembrane region" description="Helical" evidence="6">
    <location>
        <begin position="87"/>
        <end position="106"/>
    </location>
</feature>
<feature type="transmembrane region" description="Helical" evidence="6">
    <location>
        <begin position="333"/>
        <end position="352"/>
    </location>
</feature>
<feature type="transmembrane region" description="Helical" evidence="6">
    <location>
        <begin position="364"/>
        <end position="383"/>
    </location>
</feature>
<keyword evidence="4 6" id="KW-1133">Transmembrane helix</keyword>
<keyword evidence="8" id="KW-1185">Reference proteome</keyword>
<dbReference type="EMBL" id="CP002191">
    <property type="protein sequence ID" value="AFD26680.1"/>
    <property type="molecule type" value="Genomic_DNA"/>
</dbReference>
<comment type="subcellular location">
    <subcellularLocation>
        <location evidence="1">Cell membrane</location>
        <topology evidence="1">Multi-pass membrane protein</topology>
    </subcellularLocation>
</comment>
<feature type="transmembrane region" description="Helical" evidence="6">
    <location>
        <begin position="49"/>
        <end position="67"/>
    </location>
</feature>
<proteinExistence type="predicted"/>
<name>H8GUJ7_DEIGI</name>
<accession>H8GUJ7</accession>